<evidence type="ECO:0000313" key="1">
    <source>
        <dbReference type="EMBL" id="AKA61422.1"/>
    </source>
</evidence>
<name>A0A0U1ZVN9_9CAUD</name>
<dbReference type="GeneID" id="28802384"/>
<dbReference type="EMBL" id="KP881332">
    <property type="protein sequence ID" value="AKA61422.1"/>
    <property type="molecule type" value="Genomic_DNA"/>
</dbReference>
<organism evidence="1 2">
    <name type="scientific">Staphylococcus phage Stau2</name>
    <dbReference type="NCBI Taxonomy" id="1200862"/>
    <lineage>
        <taxon>Viruses</taxon>
        <taxon>Duplodnaviria</taxon>
        <taxon>Heunggongvirae</taxon>
        <taxon>Uroviricota</taxon>
        <taxon>Caudoviricetes</taxon>
        <taxon>Herelleviridae</taxon>
        <taxon>Twortvirinae</taxon>
        <taxon>Silviavirus</taxon>
        <taxon>Silviavirus stau2</taxon>
    </lineage>
</organism>
<proteinExistence type="predicted"/>
<sequence>MFKKLFVILVDGFEVNVIADDYIEAEEHCYKFFDFSTIKLQDYKEIYTSEMFPCFVEGHKYA</sequence>
<accession>A0A0U1ZVN9</accession>
<dbReference type="KEGG" id="vg:28802384"/>
<evidence type="ECO:0000313" key="2">
    <source>
        <dbReference type="Proteomes" id="UP000207597"/>
    </source>
</evidence>
<gene>
    <name evidence="1" type="ORF">Stau2_171</name>
</gene>
<protein>
    <submittedName>
        <fullName evidence="1">Uncharacterized protein</fullName>
    </submittedName>
</protein>
<dbReference type="Proteomes" id="UP000207597">
    <property type="component" value="Segment"/>
</dbReference>
<reference evidence="1 2" key="1">
    <citation type="journal article" date="2016" name="Virus Genes">
        <title>Genomic analysis of Staphylococcus phage Stau2 isolated from medical specimen.</title>
        <authorList>
            <person name="Hsieh S.E."/>
            <person name="Tseng Y.H."/>
            <person name="Lo H.H."/>
            <person name="Chen S.T."/>
            <person name="Wu C.N."/>
        </authorList>
    </citation>
    <scope>NUCLEOTIDE SEQUENCE [LARGE SCALE GENOMIC DNA]</scope>
</reference>
<keyword evidence="2" id="KW-1185">Reference proteome</keyword>
<dbReference type="RefSeq" id="YP_009275928.1">
    <property type="nucleotide sequence ID" value="NC_030933.1"/>
</dbReference>